<name>A0AAN7YVT7_9PEZI</name>
<comment type="caution">
    <text evidence="1">The sequence shown here is derived from an EMBL/GenBank/DDBJ whole genome shotgun (WGS) entry which is preliminary data.</text>
</comment>
<accession>A0AAN7YVT7</accession>
<evidence type="ECO:0000313" key="1">
    <source>
        <dbReference type="EMBL" id="KAK5626975.1"/>
    </source>
</evidence>
<evidence type="ECO:0000313" key="2">
    <source>
        <dbReference type="Proteomes" id="UP001305414"/>
    </source>
</evidence>
<organism evidence="1 2">
    <name type="scientific">Xylaria bambusicola</name>
    <dbReference type="NCBI Taxonomy" id="326684"/>
    <lineage>
        <taxon>Eukaryota</taxon>
        <taxon>Fungi</taxon>
        <taxon>Dikarya</taxon>
        <taxon>Ascomycota</taxon>
        <taxon>Pezizomycotina</taxon>
        <taxon>Sordariomycetes</taxon>
        <taxon>Xylariomycetidae</taxon>
        <taxon>Xylariales</taxon>
        <taxon>Xylariaceae</taxon>
        <taxon>Xylaria</taxon>
    </lineage>
</organism>
<protein>
    <submittedName>
        <fullName evidence="1">Uncharacterized protein</fullName>
    </submittedName>
</protein>
<gene>
    <name evidence="1" type="ORF">RRF57_002690</name>
</gene>
<sequence>MISPLVRRVANHHKKSIVSRCVPATANSSLLLAQRTLSPIHSQPRLSQHQILTPLQVFRMVSNSANKNFSREHLFDCKGRVALVTGECTLHRQGNFALM</sequence>
<keyword evidence="2" id="KW-1185">Reference proteome</keyword>
<proteinExistence type="predicted"/>
<reference evidence="1 2" key="1">
    <citation type="submission" date="2023-10" db="EMBL/GenBank/DDBJ databases">
        <title>Draft genome sequence of Xylaria bambusicola isolate GMP-LS, the root and basal stem rot pathogen of sugarcane in Indonesia.</title>
        <authorList>
            <person name="Selvaraj P."/>
            <person name="Muralishankar V."/>
            <person name="Muruganantham S."/>
            <person name="Sp S."/>
            <person name="Haryani S."/>
            <person name="Lau K.J.X."/>
            <person name="Naqvi N.I."/>
        </authorList>
    </citation>
    <scope>NUCLEOTIDE SEQUENCE [LARGE SCALE GENOMIC DNA]</scope>
    <source>
        <strain evidence="1">GMP-LS</strain>
    </source>
</reference>
<dbReference type="EMBL" id="JAWHQM010000004">
    <property type="protein sequence ID" value="KAK5626975.1"/>
    <property type="molecule type" value="Genomic_DNA"/>
</dbReference>
<dbReference type="AlphaFoldDB" id="A0AAN7YVT7"/>
<dbReference type="Proteomes" id="UP001305414">
    <property type="component" value="Unassembled WGS sequence"/>
</dbReference>